<name>A0A1Z3HI95_9CYAN</name>
<evidence type="ECO:0000313" key="1">
    <source>
        <dbReference type="EMBL" id="ASC70039.1"/>
    </source>
</evidence>
<dbReference type="AlphaFoldDB" id="A0A1Z3HI95"/>
<proteinExistence type="predicted"/>
<dbReference type="STRING" id="1641165.XM38_11580"/>
<organism evidence="1 2">
    <name type="scientific">Halomicronema hongdechloris C2206</name>
    <dbReference type="NCBI Taxonomy" id="1641165"/>
    <lineage>
        <taxon>Bacteria</taxon>
        <taxon>Bacillati</taxon>
        <taxon>Cyanobacteriota</taxon>
        <taxon>Cyanophyceae</taxon>
        <taxon>Nodosilineales</taxon>
        <taxon>Nodosilineaceae</taxon>
        <taxon>Halomicronema</taxon>
    </lineage>
</organism>
<dbReference type="PANTHER" id="PTHR34235">
    <property type="entry name" value="SLR1203 PROTEIN-RELATED"/>
    <property type="match status" value="1"/>
</dbReference>
<accession>A0A1Z3HI95</accession>
<keyword evidence="2" id="KW-1185">Reference proteome</keyword>
<dbReference type="Gene3D" id="1.20.1220.20">
    <property type="entry name" value="Uncharcterised protein PF01724"/>
    <property type="match status" value="1"/>
</dbReference>
<reference evidence="1 2" key="1">
    <citation type="journal article" date="2016" name="Biochim. Biophys. Acta">
        <title>Characterization of red-shifted phycobilisomes isolated from the chlorophyll f-containing cyanobacterium Halomicronema hongdechloris.</title>
        <authorList>
            <person name="Li Y."/>
            <person name="Lin Y."/>
            <person name="Garvey C.J."/>
            <person name="Birch D."/>
            <person name="Corkery R.W."/>
            <person name="Loughlin P.C."/>
            <person name="Scheer H."/>
            <person name="Willows R.D."/>
            <person name="Chen M."/>
        </authorList>
    </citation>
    <scope>NUCLEOTIDE SEQUENCE [LARGE SCALE GENOMIC DNA]</scope>
    <source>
        <strain evidence="1 2">C2206</strain>
    </source>
</reference>
<evidence type="ECO:0008006" key="3">
    <source>
        <dbReference type="Google" id="ProtNLM"/>
    </source>
</evidence>
<dbReference type="PANTHER" id="PTHR34235:SF1">
    <property type="entry name" value="SLR0416 PROTEIN"/>
    <property type="match status" value="1"/>
</dbReference>
<dbReference type="EMBL" id="CP021983">
    <property type="protein sequence ID" value="ASC70039.1"/>
    <property type="molecule type" value="Genomic_DNA"/>
</dbReference>
<sequence length="159" mass="19159">MVTHPTQSELATLYERDIALWSNLMADLLRRGQFDQLDLEHLIEEVIDLGRRERDRLVSAVRLILHHLLKWHYQPERRSRSWVKTIQRERINSQSYLEDTPSLKRIQTQDWLQKIYKIARKEAALETELSLDTFPEDCPYSWEQVFDEGFPEDLGYRFK</sequence>
<dbReference type="KEGG" id="hhg:XM38_009690"/>
<dbReference type="RefSeq" id="WP_088429214.1">
    <property type="nucleotide sequence ID" value="NZ_CP021983.2"/>
</dbReference>
<gene>
    <name evidence="1" type="ORF">XM38_009690</name>
</gene>
<protein>
    <recommendedName>
        <fullName evidence="3">DUF29 domain-containing protein</fullName>
    </recommendedName>
</protein>
<evidence type="ECO:0000313" key="2">
    <source>
        <dbReference type="Proteomes" id="UP000191901"/>
    </source>
</evidence>
<dbReference type="Proteomes" id="UP000191901">
    <property type="component" value="Chromosome"/>
</dbReference>
<dbReference type="InterPro" id="IPR002636">
    <property type="entry name" value="DUF29"/>
</dbReference>
<dbReference type="OrthoDB" id="5769308at2"/>
<dbReference type="Pfam" id="PF01724">
    <property type="entry name" value="DUF29"/>
    <property type="match status" value="1"/>
</dbReference>